<dbReference type="Proteomes" id="UP000094426">
    <property type="component" value="Unassembled WGS sequence"/>
</dbReference>
<feature type="region of interest" description="Disordered" evidence="1">
    <location>
        <begin position="1"/>
        <end position="44"/>
    </location>
</feature>
<keyword evidence="2" id="KW-0472">Membrane</keyword>
<dbReference type="RefSeq" id="WP_011186941.1">
    <property type="nucleotide sequence ID" value="NZ_LNZG01000023.1"/>
</dbReference>
<dbReference type="AlphaFoldDB" id="A0A1E2SJL6"/>
<dbReference type="OrthoDB" id="4794509at2"/>
<feature type="transmembrane region" description="Helical" evidence="2">
    <location>
        <begin position="106"/>
        <end position="131"/>
    </location>
</feature>
<feature type="compositionally biased region" description="Low complexity" evidence="1">
    <location>
        <begin position="34"/>
        <end position="44"/>
    </location>
</feature>
<dbReference type="EMBL" id="LNZG01000023">
    <property type="protein sequence ID" value="ODA90056.1"/>
    <property type="molecule type" value="Genomic_DNA"/>
</dbReference>
<evidence type="ECO:0000313" key="4">
    <source>
        <dbReference type="EMBL" id="ODA90056.1"/>
    </source>
</evidence>
<gene>
    <name evidence="4" type="ORF">ATY41_03255</name>
</gene>
<dbReference type="Pfam" id="PF13828">
    <property type="entry name" value="DUF4190"/>
    <property type="match status" value="1"/>
</dbReference>
<feature type="transmembrane region" description="Helical" evidence="2">
    <location>
        <begin position="143"/>
        <end position="176"/>
    </location>
</feature>
<accession>A0A1E2SJL6</accession>
<keyword evidence="2" id="KW-0812">Transmembrane</keyword>
<evidence type="ECO:0000256" key="1">
    <source>
        <dbReference type="SAM" id="MobiDB-lite"/>
    </source>
</evidence>
<feature type="domain" description="DUF4190" evidence="3">
    <location>
        <begin position="101"/>
        <end position="159"/>
    </location>
</feature>
<dbReference type="OMA" id="IGFRKEP"/>
<evidence type="ECO:0000256" key="2">
    <source>
        <dbReference type="SAM" id="Phobius"/>
    </source>
</evidence>
<keyword evidence="2" id="KW-1133">Transmembrane helix</keyword>
<feature type="compositionally biased region" description="Pro residues" evidence="1">
    <location>
        <begin position="1"/>
        <end position="10"/>
    </location>
</feature>
<dbReference type="InterPro" id="IPR025241">
    <property type="entry name" value="DUF4190"/>
</dbReference>
<evidence type="ECO:0000313" key="5">
    <source>
        <dbReference type="Proteomes" id="UP000094426"/>
    </source>
</evidence>
<protein>
    <recommendedName>
        <fullName evidence="3">DUF4190 domain-containing protein</fullName>
    </recommendedName>
</protein>
<comment type="caution">
    <text evidence="4">The sequence shown here is derived from an EMBL/GenBank/DDBJ whole genome shotgun (WGS) entry which is preliminary data.</text>
</comment>
<proteinExistence type="predicted"/>
<evidence type="ECO:0000259" key="3">
    <source>
        <dbReference type="Pfam" id="PF13828"/>
    </source>
</evidence>
<organism evidence="4 5">
    <name type="scientific">Leifsonia xyli subsp. xyli</name>
    <dbReference type="NCBI Taxonomy" id="59736"/>
    <lineage>
        <taxon>Bacteria</taxon>
        <taxon>Bacillati</taxon>
        <taxon>Actinomycetota</taxon>
        <taxon>Actinomycetes</taxon>
        <taxon>Micrococcales</taxon>
        <taxon>Microbacteriaceae</taxon>
        <taxon>Leifsonia</taxon>
    </lineage>
</organism>
<reference evidence="5" key="1">
    <citation type="submission" date="2015-11" db="EMBL/GenBank/DDBJ databases">
        <authorList>
            <person name="Wang J."/>
            <person name="Wang L."/>
            <person name="Wang F."/>
            <person name="Cao G."/>
        </authorList>
    </citation>
    <scope>NUCLEOTIDE SEQUENCE [LARGE SCALE GENOMIC DNA]</scope>
    <source>
        <strain evidence="5">gdw1</strain>
    </source>
</reference>
<name>A0A1E2SJL6_LEIXY</name>
<sequence>MPLEAPPPGPEEVRKSLPDENGSVAPVTGSGQSAAAGALPGDAAPAQRADLAGVPLAGQPAAAASSVAYPPHDPMREWGPAPHLQAPPLIAVTPPSPPRGLSITSMVLSLVSIVFGFPGILPLISLILGIVGLRKEPAGREMALTGVILSSLILLVWVMIVAFVIVAAIAAAGIAATQFGR</sequence>